<evidence type="ECO:0008006" key="4">
    <source>
        <dbReference type="Google" id="ProtNLM"/>
    </source>
</evidence>
<dbReference type="AlphaFoldDB" id="A0A2P5BSQ8"/>
<organism evidence="2 3">
    <name type="scientific">Parasponia andersonii</name>
    <name type="common">Sponia andersonii</name>
    <dbReference type="NCBI Taxonomy" id="3476"/>
    <lineage>
        <taxon>Eukaryota</taxon>
        <taxon>Viridiplantae</taxon>
        <taxon>Streptophyta</taxon>
        <taxon>Embryophyta</taxon>
        <taxon>Tracheophyta</taxon>
        <taxon>Spermatophyta</taxon>
        <taxon>Magnoliopsida</taxon>
        <taxon>eudicotyledons</taxon>
        <taxon>Gunneridae</taxon>
        <taxon>Pentapetalae</taxon>
        <taxon>rosids</taxon>
        <taxon>fabids</taxon>
        <taxon>Rosales</taxon>
        <taxon>Cannabaceae</taxon>
        <taxon>Parasponia</taxon>
    </lineage>
</organism>
<gene>
    <name evidence="2" type="ORF">PanWU01x14_213440</name>
</gene>
<evidence type="ECO:0000256" key="1">
    <source>
        <dbReference type="SAM" id="SignalP"/>
    </source>
</evidence>
<evidence type="ECO:0000313" key="3">
    <source>
        <dbReference type="Proteomes" id="UP000237105"/>
    </source>
</evidence>
<dbReference type="Proteomes" id="UP000237105">
    <property type="component" value="Unassembled WGS sequence"/>
</dbReference>
<comment type="caution">
    <text evidence="2">The sequence shown here is derived from an EMBL/GenBank/DDBJ whole genome shotgun (WGS) entry which is preliminary data.</text>
</comment>
<reference evidence="3" key="1">
    <citation type="submission" date="2016-06" db="EMBL/GenBank/DDBJ databases">
        <title>Parallel loss of symbiosis genes in relatives of nitrogen-fixing non-legume Parasponia.</title>
        <authorList>
            <person name="Van Velzen R."/>
            <person name="Holmer R."/>
            <person name="Bu F."/>
            <person name="Rutten L."/>
            <person name="Van Zeijl A."/>
            <person name="Liu W."/>
            <person name="Santuari L."/>
            <person name="Cao Q."/>
            <person name="Sharma T."/>
            <person name="Shen D."/>
            <person name="Roswanjaya Y."/>
            <person name="Wardhani T."/>
            <person name="Kalhor M.S."/>
            <person name="Jansen J."/>
            <person name="Van den Hoogen J."/>
            <person name="Gungor B."/>
            <person name="Hartog M."/>
            <person name="Hontelez J."/>
            <person name="Verver J."/>
            <person name="Yang W.-C."/>
            <person name="Schijlen E."/>
            <person name="Repin R."/>
            <person name="Schilthuizen M."/>
            <person name="Schranz E."/>
            <person name="Heidstra R."/>
            <person name="Miyata K."/>
            <person name="Fedorova E."/>
            <person name="Kohlen W."/>
            <person name="Bisseling T."/>
            <person name="Smit S."/>
            <person name="Geurts R."/>
        </authorList>
    </citation>
    <scope>NUCLEOTIDE SEQUENCE [LARGE SCALE GENOMIC DNA]</scope>
    <source>
        <strain evidence="3">cv. WU1-14</strain>
    </source>
</reference>
<name>A0A2P5BSQ8_PARAD</name>
<sequence>MVLLVALGVVELLLDYVKNEDDFFEEENEILRKLLDFVVVPVLLFSISSQFEDHDIWKRDGF</sequence>
<proteinExistence type="predicted"/>
<dbReference type="EMBL" id="JXTB01000228">
    <property type="protein sequence ID" value="PON51774.1"/>
    <property type="molecule type" value="Genomic_DNA"/>
</dbReference>
<feature type="chain" id="PRO_5015171564" description="Transmembrane protein" evidence="1">
    <location>
        <begin position="20"/>
        <end position="62"/>
    </location>
</feature>
<protein>
    <recommendedName>
        <fullName evidence="4">Transmembrane protein</fullName>
    </recommendedName>
</protein>
<accession>A0A2P5BSQ8</accession>
<keyword evidence="1" id="KW-0732">Signal</keyword>
<feature type="signal peptide" evidence="1">
    <location>
        <begin position="1"/>
        <end position="19"/>
    </location>
</feature>
<evidence type="ECO:0000313" key="2">
    <source>
        <dbReference type="EMBL" id="PON51774.1"/>
    </source>
</evidence>
<keyword evidence="3" id="KW-1185">Reference proteome</keyword>